<evidence type="ECO:0000313" key="2">
    <source>
        <dbReference type="EMBL" id="AWY42810.1"/>
    </source>
</evidence>
<organism evidence="2 3">
    <name type="scientific">Pseudomonas putida</name>
    <name type="common">Arthrobacter siderocapsulatus</name>
    <dbReference type="NCBI Taxonomy" id="303"/>
    <lineage>
        <taxon>Bacteria</taxon>
        <taxon>Pseudomonadati</taxon>
        <taxon>Pseudomonadota</taxon>
        <taxon>Gammaproteobacteria</taxon>
        <taxon>Pseudomonadales</taxon>
        <taxon>Pseudomonadaceae</taxon>
        <taxon>Pseudomonas</taxon>
    </lineage>
</organism>
<dbReference type="EMBL" id="CP029693">
    <property type="protein sequence ID" value="AWY42810.1"/>
    <property type="molecule type" value="Genomic_DNA"/>
</dbReference>
<feature type="region of interest" description="Disordered" evidence="1">
    <location>
        <begin position="1"/>
        <end position="26"/>
    </location>
</feature>
<reference evidence="2 3" key="1">
    <citation type="submission" date="2018-05" db="EMBL/GenBank/DDBJ databases">
        <title>Whole genome sequence of Pseudomonas putida JBC17.</title>
        <authorList>
            <person name="Lee Y.H."/>
            <person name="David K."/>
        </authorList>
    </citation>
    <scope>NUCLEOTIDE SEQUENCE [LARGE SCALE GENOMIC DNA]</scope>
    <source>
        <strain evidence="2 3">JBC17</strain>
    </source>
</reference>
<protein>
    <submittedName>
        <fullName evidence="2">Uncharacterized protein</fullName>
    </submittedName>
</protein>
<evidence type="ECO:0000313" key="3">
    <source>
        <dbReference type="Proteomes" id="UP000250299"/>
    </source>
</evidence>
<sequence length="61" mass="6406">MFLANSVNCRSEPARDSGGSADDNSECTTTIASRLAPTGDHRLSGYSRCICPNNASLSCHS</sequence>
<dbReference type="OrthoDB" id="7030851at2"/>
<gene>
    <name evidence="2" type="ORF">DKY63_24030</name>
</gene>
<dbReference type="Proteomes" id="UP000250299">
    <property type="component" value="Chromosome"/>
</dbReference>
<proteinExistence type="predicted"/>
<name>A0A2Z4RNZ0_PSEPU</name>
<evidence type="ECO:0000256" key="1">
    <source>
        <dbReference type="SAM" id="MobiDB-lite"/>
    </source>
</evidence>
<accession>A0A2Z4RNZ0</accession>
<dbReference type="AlphaFoldDB" id="A0A2Z4RNZ0"/>